<dbReference type="EMBL" id="JACSPR010000001">
    <property type="protein sequence ID" value="MBD8029047.1"/>
    <property type="molecule type" value="Genomic_DNA"/>
</dbReference>
<accession>A0A8I0HN84</accession>
<organism evidence="2 3">
    <name type="scientific">Corynebacterium gallinarum</name>
    <dbReference type="NCBI Taxonomy" id="2762214"/>
    <lineage>
        <taxon>Bacteria</taxon>
        <taxon>Bacillati</taxon>
        <taxon>Actinomycetota</taxon>
        <taxon>Actinomycetes</taxon>
        <taxon>Mycobacteriales</taxon>
        <taxon>Corynebacteriaceae</taxon>
        <taxon>Corynebacterium</taxon>
    </lineage>
</organism>
<keyword evidence="1" id="KW-0812">Transmembrane</keyword>
<evidence type="ECO:0000256" key="1">
    <source>
        <dbReference type="SAM" id="Phobius"/>
    </source>
</evidence>
<dbReference type="Proteomes" id="UP000650224">
    <property type="component" value="Unassembled WGS sequence"/>
</dbReference>
<evidence type="ECO:0000313" key="2">
    <source>
        <dbReference type="EMBL" id="MBD8029047.1"/>
    </source>
</evidence>
<proteinExistence type="predicted"/>
<sequence length="190" mass="21131">MTTKDLAVTEYTSWGKRTRTEGQISTDLLRGEEQERIATFGDSTSKAFTSTATVGDREWQLSFDIDGTASATLPDGRVFTADPGEKGFSKAKNILIDMDGTQMEAIHEGKGNWIIDDAASQKVAQFTGVNNGMRRAILEFEKGMQLPVDQEVFLSWTTRKTLESRMLGTSWALTIFLVILTPIIVYLMFT</sequence>
<keyword evidence="1" id="KW-1133">Transmembrane helix</keyword>
<evidence type="ECO:0000313" key="3">
    <source>
        <dbReference type="Proteomes" id="UP000650224"/>
    </source>
</evidence>
<dbReference type="RefSeq" id="WP_191732283.1">
    <property type="nucleotide sequence ID" value="NZ_JACSPR010000001.1"/>
</dbReference>
<dbReference type="AlphaFoldDB" id="A0A8I0HN84"/>
<gene>
    <name evidence="2" type="ORF">H9627_01675</name>
</gene>
<feature type="transmembrane region" description="Helical" evidence="1">
    <location>
        <begin position="169"/>
        <end position="189"/>
    </location>
</feature>
<keyword evidence="1" id="KW-0472">Membrane</keyword>
<keyword evidence="3" id="KW-1185">Reference proteome</keyword>
<protein>
    <submittedName>
        <fullName evidence="2">Uncharacterized protein</fullName>
    </submittedName>
</protein>
<reference evidence="2 3" key="1">
    <citation type="submission" date="2020-08" db="EMBL/GenBank/DDBJ databases">
        <title>A Genomic Blueprint of the Chicken Gut Microbiome.</title>
        <authorList>
            <person name="Gilroy R."/>
            <person name="Ravi A."/>
            <person name="Getino M."/>
            <person name="Pursley I."/>
            <person name="Horton D.L."/>
            <person name="Alikhan N.-F."/>
            <person name="Baker D."/>
            <person name="Gharbi K."/>
            <person name="Hall N."/>
            <person name="Watson M."/>
            <person name="Adriaenssens E.M."/>
            <person name="Foster-Nyarko E."/>
            <person name="Jarju S."/>
            <person name="Secka A."/>
            <person name="Antonio M."/>
            <person name="Oren A."/>
            <person name="Chaudhuri R."/>
            <person name="La Ragione R.M."/>
            <person name="Hildebrand F."/>
            <person name="Pallen M.J."/>
        </authorList>
    </citation>
    <scope>NUCLEOTIDE SEQUENCE [LARGE SCALE GENOMIC DNA]</scope>
    <source>
        <strain evidence="2 3">Sa1YVA5</strain>
    </source>
</reference>
<comment type="caution">
    <text evidence="2">The sequence shown here is derived from an EMBL/GenBank/DDBJ whole genome shotgun (WGS) entry which is preliminary data.</text>
</comment>
<name>A0A8I0HN84_9CORY</name>